<dbReference type="STRING" id="48664.BER92_15480"/>
<reference evidence="2 4" key="1">
    <citation type="submission" date="2017-05" db="EMBL/GenBank/DDBJ databases">
        <authorList>
            <person name="Blom J."/>
        </authorList>
    </citation>
    <scope>NUCLEOTIDE SEQUENCE [LARGE SCALE GENOMIC DNA]</scope>
    <source>
        <strain evidence="2">PD885</strain>
    </source>
</reference>
<dbReference type="InterPro" id="IPR053136">
    <property type="entry name" value="UTP_pyrophosphatase-like"/>
</dbReference>
<dbReference type="GO" id="GO:0008237">
    <property type="term" value="F:metallopeptidase activity"/>
    <property type="evidence" value="ECO:0007669"/>
    <property type="project" value="UniProtKB-KW"/>
</dbReference>
<dbReference type="PANTHER" id="PTHR30399:SF1">
    <property type="entry name" value="UTP PYROPHOSPHATASE"/>
    <property type="match status" value="1"/>
</dbReference>
<dbReference type="PANTHER" id="PTHR30399">
    <property type="entry name" value="UNCHARACTERIZED PROTEIN YGJP"/>
    <property type="match status" value="1"/>
</dbReference>
<evidence type="ECO:0000313" key="4">
    <source>
        <dbReference type="Proteomes" id="UP000195877"/>
    </source>
</evidence>
<dbReference type="Pfam" id="PF01863">
    <property type="entry name" value="YgjP-like"/>
    <property type="match status" value="1"/>
</dbReference>
<evidence type="ECO:0000259" key="1">
    <source>
        <dbReference type="Pfam" id="PF01863"/>
    </source>
</evidence>
<dbReference type="Gene3D" id="3.30.2010.10">
    <property type="entry name" value="Metalloproteases ('zincins'), catalytic domain"/>
    <property type="match status" value="1"/>
</dbReference>
<dbReference type="InterPro" id="IPR002725">
    <property type="entry name" value="YgjP-like_metallopeptidase"/>
</dbReference>
<evidence type="ECO:0000313" key="2">
    <source>
        <dbReference type="EMBL" id="SMQ98074.1"/>
    </source>
</evidence>
<dbReference type="EMBL" id="LT853885">
    <property type="protein sequence ID" value="SMR04462.1"/>
    <property type="molecule type" value="Genomic_DNA"/>
</dbReference>
<gene>
    <name evidence="3" type="ORF">PD5205_03184</name>
    <name evidence="2" type="ORF">PD885_00811</name>
</gene>
<dbReference type="Proteomes" id="UP000195877">
    <property type="component" value="Chromosome 1"/>
</dbReference>
<organism evidence="3 5">
    <name type="scientific">Xanthomonas fragariae</name>
    <dbReference type="NCBI Taxonomy" id="48664"/>
    <lineage>
        <taxon>Bacteria</taxon>
        <taxon>Pseudomonadati</taxon>
        <taxon>Pseudomonadota</taxon>
        <taxon>Gammaproteobacteria</taxon>
        <taxon>Lysobacterales</taxon>
        <taxon>Lysobacteraceae</taxon>
        <taxon>Xanthomonas</taxon>
    </lineage>
</organism>
<keyword evidence="3" id="KW-0482">Metalloprotease</keyword>
<dbReference type="OrthoDB" id="9811177at2"/>
<evidence type="ECO:0000313" key="3">
    <source>
        <dbReference type="EMBL" id="SMR04462.1"/>
    </source>
</evidence>
<dbReference type="KEGG" id="xfr:BER92_15480"/>
<sequence>MTPVQTDAQLVVTYGERRIRCQIHRSALRHTQRVAIHVEPDGRVRLDAPLHATDAQIRRALTQRARWIHLHLVEIENRLRHINPREYVSGETVLYLGRRYRLKVIVDDRLYGVRLHGGHVETRVQTRAPETVRAALEHWQRERAGVVLPQRMADMAHQLGWIKQLPALSLRRMQRQWGSCSPLGKISLNLGLIRVPGACIDYVILHELCHLKVHHHGKVFYRLLDVHMPDWRRTKQRLDEMAELALRN</sequence>
<dbReference type="EMBL" id="LT853882">
    <property type="protein sequence ID" value="SMQ98074.1"/>
    <property type="molecule type" value="Genomic_DNA"/>
</dbReference>
<protein>
    <submittedName>
        <fullName evidence="3">Zinc metalloprotease</fullName>
    </submittedName>
</protein>
<dbReference type="AlphaFoldDB" id="A0A1Y6HRI8"/>
<dbReference type="GeneID" id="61893243"/>
<feature type="domain" description="YgjP-like metallopeptidase" evidence="1">
    <location>
        <begin position="33"/>
        <end position="240"/>
    </location>
</feature>
<proteinExistence type="predicted"/>
<keyword evidence="3" id="KW-0645">Protease</keyword>
<keyword evidence="4" id="KW-1185">Reference proteome</keyword>
<evidence type="ECO:0000313" key="5">
    <source>
        <dbReference type="Proteomes" id="UP000195953"/>
    </source>
</evidence>
<dbReference type="GO" id="GO:0006508">
    <property type="term" value="P:proteolysis"/>
    <property type="evidence" value="ECO:0007669"/>
    <property type="project" value="UniProtKB-KW"/>
</dbReference>
<dbReference type="Proteomes" id="UP000195953">
    <property type="component" value="Chromosome 1"/>
</dbReference>
<dbReference type="CDD" id="cd07344">
    <property type="entry name" value="M48_yhfN_like"/>
    <property type="match status" value="1"/>
</dbReference>
<dbReference type="eggNOG" id="COG1451">
    <property type="taxonomic scope" value="Bacteria"/>
</dbReference>
<dbReference type="RefSeq" id="WP_002813938.1">
    <property type="nucleotide sequence ID" value="NZ_CP016830.1"/>
</dbReference>
<reference evidence="3 5" key="2">
    <citation type="submission" date="2017-05" db="EMBL/GenBank/DDBJ databases">
        <authorList>
            <person name="Song R."/>
            <person name="Chenine A.L."/>
            <person name="Ruprecht R.M."/>
        </authorList>
    </citation>
    <scope>NUCLEOTIDE SEQUENCE [LARGE SCALE GENOMIC DNA]</scope>
    <source>
        <strain evidence="3">PD5205</strain>
    </source>
</reference>
<keyword evidence="3" id="KW-0378">Hydrolase</keyword>
<accession>A0A1Y6HRI8</accession>
<name>A0A1Y6HRI8_9XANT</name>